<evidence type="ECO:0000313" key="8">
    <source>
        <dbReference type="EMBL" id="MBP1081189.1"/>
    </source>
</evidence>
<comment type="caution">
    <text evidence="8">The sequence shown here is derived from an EMBL/GenBank/DDBJ whole genome shotgun (WGS) entry which is preliminary data.</text>
</comment>
<evidence type="ECO:0000256" key="4">
    <source>
        <dbReference type="ARBA" id="ARBA00022692"/>
    </source>
</evidence>
<evidence type="ECO:0000256" key="1">
    <source>
        <dbReference type="ARBA" id="ARBA00004141"/>
    </source>
</evidence>
<dbReference type="Gene3D" id="3.75.10.10">
    <property type="entry name" value="L-arginine/glycine Amidinotransferase, Chain A"/>
    <property type="match status" value="1"/>
</dbReference>
<dbReference type="PANTHER" id="PTHR48086:SF7">
    <property type="entry name" value="SODIUM-SOLUTE SYMPORTER-RELATED"/>
    <property type="match status" value="1"/>
</dbReference>
<feature type="transmembrane region" description="Helical" evidence="7">
    <location>
        <begin position="260"/>
        <end position="284"/>
    </location>
</feature>
<dbReference type="PANTHER" id="PTHR48086">
    <property type="entry name" value="SODIUM/PROLINE SYMPORTER-RELATED"/>
    <property type="match status" value="1"/>
</dbReference>
<keyword evidence="9" id="KW-1185">Reference proteome</keyword>
<dbReference type="Pfam" id="PF19420">
    <property type="entry name" value="DDAH_eukar"/>
    <property type="match status" value="1"/>
</dbReference>
<feature type="transmembrane region" description="Helical" evidence="7">
    <location>
        <begin position="42"/>
        <end position="63"/>
    </location>
</feature>
<dbReference type="Gene3D" id="1.20.1730.10">
    <property type="entry name" value="Sodium/glucose cotransporter"/>
    <property type="match status" value="1"/>
</dbReference>
<dbReference type="PROSITE" id="PS50283">
    <property type="entry name" value="NA_SOLUT_SYMP_3"/>
    <property type="match status" value="1"/>
</dbReference>
<evidence type="ECO:0000256" key="5">
    <source>
        <dbReference type="ARBA" id="ARBA00022989"/>
    </source>
</evidence>
<keyword evidence="3" id="KW-0813">Transport</keyword>
<evidence type="ECO:0000256" key="3">
    <source>
        <dbReference type="ARBA" id="ARBA00022448"/>
    </source>
</evidence>
<feature type="transmembrane region" description="Helical" evidence="7">
    <location>
        <begin position="349"/>
        <end position="369"/>
    </location>
</feature>
<feature type="transmembrane region" description="Helical" evidence="7">
    <location>
        <begin position="304"/>
        <end position="328"/>
    </location>
</feature>
<feature type="transmembrane region" description="Helical" evidence="7">
    <location>
        <begin position="431"/>
        <end position="451"/>
    </location>
</feature>
<feature type="transmembrane region" description="Helical" evidence="7">
    <location>
        <begin position="117"/>
        <end position="139"/>
    </location>
</feature>
<dbReference type="SUPFAM" id="SSF55909">
    <property type="entry name" value="Pentein"/>
    <property type="match status" value="1"/>
</dbReference>
<dbReference type="RefSeq" id="WP_245212880.1">
    <property type="nucleotide sequence ID" value="NZ_JAFDST010000002.1"/>
</dbReference>
<proteinExistence type="inferred from homology"/>
<keyword evidence="6 7" id="KW-0472">Membrane</keyword>
<evidence type="ECO:0000256" key="6">
    <source>
        <dbReference type="ARBA" id="ARBA00023136"/>
    </source>
</evidence>
<protein>
    <submittedName>
        <fullName evidence="8">Na+/proline symporter/N-dimethylarginine dimethylaminohydrolase</fullName>
    </submittedName>
</protein>
<keyword evidence="5 7" id="KW-1133">Transmembrane helix</keyword>
<keyword evidence="4 7" id="KW-0812">Transmembrane</keyword>
<feature type="transmembrane region" description="Helical" evidence="7">
    <location>
        <begin position="404"/>
        <end position="425"/>
    </location>
</feature>
<dbReference type="EMBL" id="JAFDST010000002">
    <property type="protein sequence ID" value="MBP1081189.1"/>
    <property type="molecule type" value="Genomic_DNA"/>
</dbReference>
<sequence>MSTLDVVLIIFYFLVIVGVGVIGTRKIKTSETYAVAERNLGFFMYLSCLSAVILGGASTIGTAKLGYTLGISDAWLVIMIGLGTLCLAYFLSNKLFGMKVLTISEMLFRRYNGETRVLSAIVACIYTAMLVITQVIGMGTILNVFLGWGMVPSILLSGGIVLVYTMLGGMWSITMTDVIQFCIMTVGIFFIMLPFSLSQAGGWDGLTEAIPEAYMDWTNIGWPTIFQYFLLYTLGMLVGQDLWQRTFTARNLRISKAGGIGAGIYSIFYAVAVAIIGMCAYVAFPNLDDSQSVFAHMALNVLPPGFMGLVLAAVLSALMSTASGTLLASSTLIVNDILKPLIGGQKILFLSRLITLIVGILIIICSIWIQDVLIALDIAYAILSGAMFFPIILGFFWKRASAKAAFISMLVSTVVIIGGLFFKGTTSTDPILYGLAASLIRSLLFLICIRIKKAEHNTFKRKDKTRVKKHYNESEREKKMPFPTQEFLAESLLTESFKEPNTLHTVWGEKWGASSYVGQIKKVLLHRPGNELALLKQMTYEESVDALVLRDENNQIVSYLNGKEPINTDLLQAQHDQLRKTLEACGAEVVDLDFTSPLHTKSIYTRDIGLVVPGGVILTRFALRMRQGEEKAAYQTFAKLGMPVLATIQGDGFVEGGSFAMLDSKTAIIGRSIRINQSGIDQLRQILSWQGIDLIVIDVPADRIHLDEMYVLIDENTALVEPARLPHWFLEELRARGIKLIYTDPDDPERTTNCLAVSPGKVLMTADAPRTADILSENGIEVLPVDISEIRKMGGGIHCSTLPLIREDES</sequence>
<name>A0ABS4CUE4_9BACI</name>
<dbReference type="CDD" id="cd11479">
    <property type="entry name" value="SLC5sbd_u3"/>
    <property type="match status" value="1"/>
</dbReference>
<dbReference type="InterPro" id="IPR050277">
    <property type="entry name" value="Sodium:Solute_Symporter"/>
</dbReference>
<dbReference type="Proteomes" id="UP000674416">
    <property type="component" value="Unassembled WGS sequence"/>
</dbReference>
<organism evidence="8 9">
    <name type="scientific">Bacillus capparidis</name>
    <dbReference type="NCBI Taxonomy" id="1840411"/>
    <lineage>
        <taxon>Bacteria</taxon>
        <taxon>Bacillati</taxon>
        <taxon>Bacillota</taxon>
        <taxon>Bacilli</taxon>
        <taxon>Bacillales</taxon>
        <taxon>Bacillaceae</taxon>
        <taxon>Bacillus</taxon>
    </lineage>
</organism>
<feature type="transmembrane region" description="Helical" evidence="7">
    <location>
        <begin position="75"/>
        <end position="96"/>
    </location>
</feature>
<gene>
    <name evidence="8" type="ORF">JOC74_001682</name>
</gene>
<comment type="similarity">
    <text evidence="2">Belongs to the sodium:solute symporter (SSF) (TC 2.A.21) family.</text>
</comment>
<evidence type="ECO:0000313" key="9">
    <source>
        <dbReference type="Proteomes" id="UP000674416"/>
    </source>
</evidence>
<evidence type="ECO:0000256" key="7">
    <source>
        <dbReference type="SAM" id="Phobius"/>
    </source>
</evidence>
<comment type="subcellular location">
    <subcellularLocation>
        <location evidence="1">Membrane</location>
        <topology evidence="1">Multi-pass membrane protein</topology>
    </subcellularLocation>
</comment>
<feature type="transmembrane region" description="Helical" evidence="7">
    <location>
        <begin position="220"/>
        <end position="239"/>
    </location>
</feature>
<reference evidence="8 9" key="1">
    <citation type="submission" date="2021-01" db="EMBL/GenBank/DDBJ databases">
        <title>Genomic Encyclopedia of Type Strains, Phase IV (KMG-IV): sequencing the most valuable type-strain genomes for metagenomic binning, comparative biology and taxonomic classification.</title>
        <authorList>
            <person name="Goeker M."/>
        </authorList>
    </citation>
    <scope>NUCLEOTIDE SEQUENCE [LARGE SCALE GENOMIC DNA]</scope>
    <source>
        <strain evidence="8 9">DSM 103394</strain>
    </source>
</reference>
<feature type="transmembrane region" description="Helical" evidence="7">
    <location>
        <begin position="178"/>
        <end position="200"/>
    </location>
</feature>
<feature type="transmembrane region" description="Helical" evidence="7">
    <location>
        <begin position="145"/>
        <end position="166"/>
    </location>
</feature>
<dbReference type="Pfam" id="PF00474">
    <property type="entry name" value="SSF"/>
    <property type="match status" value="1"/>
</dbReference>
<dbReference type="InterPro" id="IPR038377">
    <property type="entry name" value="Na/Glc_symporter_sf"/>
</dbReference>
<dbReference type="InterPro" id="IPR001734">
    <property type="entry name" value="Na/solute_symporter"/>
</dbReference>
<evidence type="ECO:0000256" key="2">
    <source>
        <dbReference type="ARBA" id="ARBA00006434"/>
    </source>
</evidence>
<feature type="transmembrane region" description="Helical" evidence="7">
    <location>
        <begin position="6"/>
        <end position="22"/>
    </location>
</feature>
<feature type="transmembrane region" description="Helical" evidence="7">
    <location>
        <begin position="375"/>
        <end position="397"/>
    </location>
</feature>
<accession>A0ABS4CUE4</accession>